<dbReference type="HOGENOM" id="CLU_1576472_0_0_11"/>
<evidence type="ECO:0000313" key="2">
    <source>
        <dbReference type="Proteomes" id="UP000006666"/>
    </source>
</evidence>
<dbReference type="RefSeq" id="WP_012802344.1">
    <property type="nucleotide sequence ID" value="NC_013169.1"/>
</dbReference>
<name>C7NFJ4_KYTSD</name>
<dbReference type="STRING" id="478801.Ksed_08760"/>
<dbReference type="EMBL" id="CP001686">
    <property type="protein sequence ID" value="ACV05929.1"/>
    <property type="molecule type" value="Genomic_DNA"/>
</dbReference>
<keyword evidence="2" id="KW-1185">Reference proteome</keyword>
<dbReference type="AlphaFoldDB" id="C7NFJ4"/>
<accession>C7NFJ4</accession>
<gene>
    <name evidence="1" type="ordered locus">Ksed_08760</name>
</gene>
<protein>
    <submittedName>
        <fullName evidence="1">Uncharacterized protein</fullName>
    </submittedName>
</protein>
<evidence type="ECO:0000313" key="1">
    <source>
        <dbReference type="EMBL" id="ACV05929.1"/>
    </source>
</evidence>
<dbReference type="KEGG" id="kse:Ksed_08760"/>
<reference evidence="1 2" key="1">
    <citation type="journal article" date="2009" name="Stand. Genomic Sci.">
        <title>Complete genome sequence of Kytococcus sedentarius type strain (541).</title>
        <authorList>
            <person name="Sims D."/>
            <person name="Brettin T."/>
            <person name="Detter J.C."/>
            <person name="Han C."/>
            <person name="Lapidus A."/>
            <person name="Copeland A."/>
            <person name="Glavina Del Rio T."/>
            <person name="Nolan M."/>
            <person name="Chen F."/>
            <person name="Lucas S."/>
            <person name="Tice H."/>
            <person name="Cheng J.F."/>
            <person name="Bruce D."/>
            <person name="Goodwin L."/>
            <person name="Pitluck S."/>
            <person name="Ovchinnikova G."/>
            <person name="Pati A."/>
            <person name="Ivanova N."/>
            <person name="Mavrommatis K."/>
            <person name="Chen A."/>
            <person name="Palaniappan K."/>
            <person name="D'haeseleer P."/>
            <person name="Chain P."/>
            <person name="Bristow J."/>
            <person name="Eisen J.A."/>
            <person name="Markowitz V."/>
            <person name="Hugenholtz P."/>
            <person name="Schneider S."/>
            <person name="Goker M."/>
            <person name="Pukall R."/>
            <person name="Kyrpides N.C."/>
            <person name="Klenk H.P."/>
        </authorList>
    </citation>
    <scope>NUCLEOTIDE SEQUENCE [LARGE SCALE GENOMIC DNA]</scope>
    <source>
        <strain evidence="2">ATCC 14392 / DSM 20547 / JCM 11482 / CCUG 33030 / NBRC 15357 / NCTC 11040 / CCM 314 / 541</strain>
    </source>
</reference>
<dbReference type="Proteomes" id="UP000006666">
    <property type="component" value="Chromosome"/>
</dbReference>
<organism evidence="1 2">
    <name type="scientific">Kytococcus sedentarius (strain ATCC 14392 / DSM 20547 / JCM 11482 / CCUG 33030 / NBRC 15357 / NCTC 11040 / CCM 314 / 541)</name>
    <name type="common">Micrococcus sedentarius</name>
    <dbReference type="NCBI Taxonomy" id="478801"/>
    <lineage>
        <taxon>Bacteria</taxon>
        <taxon>Bacillati</taxon>
        <taxon>Actinomycetota</taxon>
        <taxon>Actinomycetes</taxon>
        <taxon>Micrococcales</taxon>
        <taxon>Kytococcaceae</taxon>
        <taxon>Kytococcus</taxon>
    </lineage>
</organism>
<proteinExistence type="predicted"/>
<sequence>MDLPRTLRRSHGTGLSDQTIGHAMALLELPVWVGSPSAQEAVDDAVALVVESLTGPLREPGPEPPSWMLGRSGRADLGSVRATVGRLHRTAESLDGGRDTDPVARAARALAVALSDYADELTQISLRHRAASPRGDGPGAHPIGALRAAKRLTAACRGATSELAGPPSD</sequence>